<organism evidence="1 2">
    <name type="scientific">Fusarium torulosum</name>
    <dbReference type="NCBI Taxonomy" id="33205"/>
    <lineage>
        <taxon>Eukaryota</taxon>
        <taxon>Fungi</taxon>
        <taxon>Dikarya</taxon>
        <taxon>Ascomycota</taxon>
        <taxon>Pezizomycotina</taxon>
        <taxon>Sordariomycetes</taxon>
        <taxon>Hypocreomycetidae</taxon>
        <taxon>Hypocreales</taxon>
        <taxon>Nectriaceae</taxon>
        <taxon>Fusarium</taxon>
    </lineage>
</organism>
<dbReference type="AlphaFoldDB" id="A0AAE8MCL1"/>
<name>A0AAE8MCL1_9HYPO</name>
<dbReference type="Proteomes" id="UP001187734">
    <property type="component" value="Unassembled WGS sequence"/>
</dbReference>
<reference evidence="1" key="1">
    <citation type="submission" date="2018-03" db="EMBL/GenBank/DDBJ databases">
        <authorList>
            <person name="Guldener U."/>
        </authorList>
    </citation>
    <scope>NUCLEOTIDE SEQUENCE</scope>
</reference>
<evidence type="ECO:0000313" key="1">
    <source>
        <dbReference type="EMBL" id="SPJ78646.1"/>
    </source>
</evidence>
<gene>
    <name evidence="1" type="ORF">FTOL_07036</name>
</gene>
<sequence length="158" mass="18080">MERYIYSKSTFTKDMIDKVVGYLRMRCFLNPITVEHDAKSYRLRGKGMEDQGRAVNIDSLAVAGVERLFFVPLFDVQSPMSFEHRWEVSSEIREIIVQGVIGGPGVFTQCWHALISGTVRNDTRRFEESYDALKSAKGKAELPCEEYDINSGYLIKLI</sequence>
<proteinExistence type="predicted"/>
<protein>
    <submittedName>
        <fullName evidence="1">Uncharacterized protein</fullName>
    </submittedName>
</protein>
<accession>A0AAE8MCL1</accession>
<evidence type="ECO:0000313" key="2">
    <source>
        <dbReference type="Proteomes" id="UP001187734"/>
    </source>
</evidence>
<comment type="caution">
    <text evidence="1">The sequence shown here is derived from an EMBL/GenBank/DDBJ whole genome shotgun (WGS) entry which is preliminary data.</text>
</comment>
<keyword evidence="2" id="KW-1185">Reference proteome</keyword>
<dbReference type="EMBL" id="ONZP01000235">
    <property type="protein sequence ID" value="SPJ78646.1"/>
    <property type="molecule type" value="Genomic_DNA"/>
</dbReference>